<sequence>DRGMNHTGNTVLIGDSTVRGTDRIFCHKNCEARMVCCLPGARVVDFTECMDKILRGEGECPEVVVHVGTHDIGKKRAEMLQGEYQKLGSKLKSRTSKVFISGLLPVPRATRHHNERIRRMNDWLEKWSRKEGF</sequence>
<feature type="non-terminal residue" evidence="1">
    <location>
        <position position="133"/>
    </location>
</feature>
<evidence type="ECO:0000313" key="1">
    <source>
        <dbReference type="EMBL" id="AFP13877.1"/>
    </source>
</evidence>
<evidence type="ECO:0008006" key="2">
    <source>
        <dbReference type="Google" id="ProtNLM"/>
    </source>
</evidence>
<dbReference type="AlphaFoldDB" id="V9LKT1"/>
<organism evidence="1">
    <name type="scientific">Callorhinchus milii</name>
    <name type="common">Ghost shark</name>
    <dbReference type="NCBI Taxonomy" id="7868"/>
    <lineage>
        <taxon>Eukaryota</taxon>
        <taxon>Metazoa</taxon>
        <taxon>Chordata</taxon>
        <taxon>Craniata</taxon>
        <taxon>Vertebrata</taxon>
        <taxon>Chondrichthyes</taxon>
        <taxon>Holocephali</taxon>
        <taxon>Chimaeriformes</taxon>
        <taxon>Callorhinchidae</taxon>
        <taxon>Callorhinchus</taxon>
    </lineage>
</organism>
<proteinExistence type="evidence at transcript level"/>
<feature type="non-terminal residue" evidence="1">
    <location>
        <position position="1"/>
    </location>
</feature>
<dbReference type="SUPFAM" id="SSF52266">
    <property type="entry name" value="SGNH hydrolase"/>
    <property type="match status" value="1"/>
</dbReference>
<dbReference type="EMBL" id="JW881360">
    <property type="protein sequence ID" value="AFP13877.1"/>
    <property type="molecule type" value="mRNA"/>
</dbReference>
<accession>V9LKT1</accession>
<dbReference type="Gene3D" id="3.40.50.12700">
    <property type="match status" value="1"/>
</dbReference>
<reference evidence="1" key="1">
    <citation type="journal article" date="2014" name="Nature">
        <title>Elephant shark genome provides unique insights into gnathostome evolution.</title>
        <authorList>
            <consortium name="International Elephant Shark Genome Sequencing Consortium"/>
            <person name="Venkatesh B."/>
            <person name="Lee A.P."/>
            <person name="Ravi V."/>
            <person name="Maurya A.K."/>
            <person name="Lian M.M."/>
            <person name="Swann J.B."/>
            <person name="Ohta Y."/>
            <person name="Flajnik M.F."/>
            <person name="Sutoh Y."/>
            <person name="Kasahara M."/>
            <person name="Hoon S."/>
            <person name="Gangu V."/>
            <person name="Roy S.W."/>
            <person name="Irimia M."/>
            <person name="Korzh V."/>
            <person name="Kondrychyn I."/>
            <person name="Lim Z.W."/>
            <person name="Tay B.H."/>
            <person name="Tohari S."/>
            <person name="Kong K.W."/>
            <person name="Ho S."/>
            <person name="Lorente-Galdos B."/>
            <person name="Quilez J."/>
            <person name="Marques-Bonet T."/>
            <person name="Raney B.J."/>
            <person name="Ingham P.W."/>
            <person name="Tay A."/>
            <person name="Hillier L.W."/>
            <person name="Minx P."/>
            <person name="Boehm T."/>
            <person name="Wilson R.K."/>
            <person name="Brenner S."/>
            <person name="Warren W.C."/>
        </authorList>
    </citation>
    <scope>NUCLEOTIDE SEQUENCE</scope>
    <source>
        <tissue evidence="1">Muscle</tissue>
    </source>
</reference>
<dbReference type="Gene3D" id="3.40.50.12690">
    <property type="match status" value="1"/>
</dbReference>
<protein>
    <recommendedName>
        <fullName evidence="2">SGNH hydrolase-type esterase domain-containing protein</fullName>
    </recommendedName>
</protein>
<name>V9LKT1_CALMI</name>